<dbReference type="EMBL" id="GGFJ01012375">
    <property type="protein sequence ID" value="MBW61516.1"/>
    <property type="molecule type" value="Transcribed_RNA"/>
</dbReference>
<reference evidence="1" key="1">
    <citation type="submission" date="2018-01" db="EMBL/GenBank/DDBJ databases">
        <title>An insight into the sialome of Amazonian anophelines.</title>
        <authorList>
            <person name="Ribeiro J.M."/>
            <person name="Scarpassa V."/>
            <person name="Calvo E."/>
        </authorList>
    </citation>
    <scope>NUCLEOTIDE SEQUENCE</scope>
    <source>
        <tissue evidence="1">Salivary glands</tissue>
    </source>
</reference>
<evidence type="ECO:0000313" key="1">
    <source>
        <dbReference type="EMBL" id="MBW61516.1"/>
    </source>
</evidence>
<proteinExistence type="predicted"/>
<sequence length="106" mass="11929">MRTRKRRQMRNEGHCSANCLLWFALTRVYSSSLPANPSSQSIAFFCNVAAPSIHYRTQDEAVFIICASTLRREKVMDASPRQGNSFLLVVMCEFEWVNAAGHQSAG</sequence>
<protein>
    <submittedName>
        <fullName evidence="1">Putative secreted protein</fullName>
    </submittedName>
</protein>
<name>A0A2M4C815_9DIPT</name>
<accession>A0A2M4C815</accession>
<organism evidence="1">
    <name type="scientific">Anopheles marajoara</name>
    <dbReference type="NCBI Taxonomy" id="58244"/>
    <lineage>
        <taxon>Eukaryota</taxon>
        <taxon>Metazoa</taxon>
        <taxon>Ecdysozoa</taxon>
        <taxon>Arthropoda</taxon>
        <taxon>Hexapoda</taxon>
        <taxon>Insecta</taxon>
        <taxon>Pterygota</taxon>
        <taxon>Neoptera</taxon>
        <taxon>Endopterygota</taxon>
        <taxon>Diptera</taxon>
        <taxon>Nematocera</taxon>
        <taxon>Culicoidea</taxon>
        <taxon>Culicidae</taxon>
        <taxon>Anophelinae</taxon>
        <taxon>Anopheles</taxon>
    </lineage>
</organism>
<dbReference type="AlphaFoldDB" id="A0A2M4C815"/>